<gene>
    <name evidence="5" type="ORF">ACH5RR_014440</name>
</gene>
<dbReference type="AlphaFoldDB" id="A0ABD3A8P3"/>
<dbReference type="InterPro" id="IPR036188">
    <property type="entry name" value="FAD/NAD-bd_sf"/>
</dbReference>
<dbReference type="EMBL" id="JBJUIK010000006">
    <property type="protein sequence ID" value="KAL3526068.1"/>
    <property type="molecule type" value="Genomic_DNA"/>
</dbReference>
<keyword evidence="2" id="KW-0285">Flavoprotein</keyword>
<evidence type="ECO:0000313" key="5">
    <source>
        <dbReference type="EMBL" id="KAL3526068.1"/>
    </source>
</evidence>
<protein>
    <recommendedName>
        <fullName evidence="7">Monodehydroascorbate reductase</fullName>
    </recommendedName>
</protein>
<accession>A0ABD3A8P3</accession>
<evidence type="ECO:0000313" key="6">
    <source>
        <dbReference type="Proteomes" id="UP001630127"/>
    </source>
</evidence>
<comment type="caution">
    <text evidence="5">The sequence shown here is derived from an EMBL/GenBank/DDBJ whole genome shotgun (WGS) entry which is preliminary data.</text>
</comment>
<reference evidence="5 6" key="1">
    <citation type="submission" date="2024-11" db="EMBL/GenBank/DDBJ databases">
        <title>A near-complete genome assembly of Cinchona calisaya.</title>
        <authorList>
            <person name="Lian D.C."/>
            <person name="Zhao X.W."/>
            <person name="Wei L."/>
        </authorList>
    </citation>
    <scope>NUCLEOTIDE SEQUENCE [LARGE SCALE GENOMIC DNA]</scope>
    <source>
        <tissue evidence="5">Nenye</tissue>
    </source>
</reference>
<dbReference type="PANTHER" id="PTHR43557:SF2">
    <property type="entry name" value="RIESKE DOMAIN-CONTAINING PROTEIN-RELATED"/>
    <property type="match status" value="1"/>
</dbReference>
<comment type="cofactor">
    <cofactor evidence="1">
        <name>FAD</name>
        <dbReference type="ChEBI" id="CHEBI:57692"/>
    </cofactor>
</comment>
<dbReference type="Gene3D" id="3.50.50.60">
    <property type="entry name" value="FAD/NAD(P)-binding domain"/>
    <property type="match status" value="1"/>
</dbReference>
<organism evidence="5 6">
    <name type="scientific">Cinchona calisaya</name>
    <dbReference type="NCBI Taxonomy" id="153742"/>
    <lineage>
        <taxon>Eukaryota</taxon>
        <taxon>Viridiplantae</taxon>
        <taxon>Streptophyta</taxon>
        <taxon>Embryophyta</taxon>
        <taxon>Tracheophyta</taxon>
        <taxon>Spermatophyta</taxon>
        <taxon>Magnoliopsida</taxon>
        <taxon>eudicotyledons</taxon>
        <taxon>Gunneridae</taxon>
        <taxon>Pentapetalae</taxon>
        <taxon>asterids</taxon>
        <taxon>lamiids</taxon>
        <taxon>Gentianales</taxon>
        <taxon>Rubiaceae</taxon>
        <taxon>Cinchonoideae</taxon>
        <taxon>Cinchoneae</taxon>
        <taxon>Cinchona</taxon>
    </lineage>
</organism>
<keyword evidence="6" id="KW-1185">Reference proteome</keyword>
<proteinExistence type="predicted"/>
<evidence type="ECO:0008006" key="7">
    <source>
        <dbReference type="Google" id="ProtNLM"/>
    </source>
</evidence>
<dbReference type="InterPro" id="IPR050446">
    <property type="entry name" value="FAD-oxidoreductase/Apoptosis"/>
</dbReference>
<evidence type="ECO:0000256" key="2">
    <source>
        <dbReference type="ARBA" id="ARBA00022630"/>
    </source>
</evidence>
<dbReference type="Proteomes" id="UP001630127">
    <property type="component" value="Unassembled WGS sequence"/>
</dbReference>
<keyword evidence="4" id="KW-0560">Oxidoreductase</keyword>
<dbReference type="PANTHER" id="PTHR43557">
    <property type="entry name" value="APOPTOSIS-INDUCING FACTOR 1"/>
    <property type="match status" value="1"/>
</dbReference>
<evidence type="ECO:0000256" key="1">
    <source>
        <dbReference type="ARBA" id="ARBA00001974"/>
    </source>
</evidence>
<sequence length="159" mass="17316">MGKAGVGVAAGYAAQEFVKRGVSHGELCIISEEPVAPYKERVLSEGFLLLEAPARLPSFHCCVGSNEERYSQKVTAVNLRDGSKLPADMVVIGIRANTSLFEGTNSRERLEHVDSARKSAMHAVASIMDPEKTGEFDYLSFCCSCIFTLSWQFYGENAG</sequence>
<name>A0ABD3A8P3_9GENT</name>
<evidence type="ECO:0000256" key="3">
    <source>
        <dbReference type="ARBA" id="ARBA00022827"/>
    </source>
</evidence>
<dbReference type="GO" id="GO:0016491">
    <property type="term" value="F:oxidoreductase activity"/>
    <property type="evidence" value="ECO:0007669"/>
    <property type="project" value="UniProtKB-KW"/>
</dbReference>
<keyword evidence="3" id="KW-0274">FAD</keyword>
<evidence type="ECO:0000256" key="4">
    <source>
        <dbReference type="ARBA" id="ARBA00023002"/>
    </source>
</evidence>